<name>A0A0W1KI97_9ACTO</name>
<evidence type="ECO:0000256" key="4">
    <source>
        <dbReference type="ARBA" id="ARBA00022692"/>
    </source>
</evidence>
<reference evidence="9" key="2">
    <citation type="submission" date="2023-05" db="EMBL/GenBank/DDBJ databases">
        <title>Genomic Catalog of Human Bladder Bacteria.</title>
        <authorList>
            <person name="Du J."/>
        </authorList>
    </citation>
    <scope>NUCLEOTIDE SEQUENCE</scope>
    <source>
        <strain evidence="9">UMB1304A</strain>
    </source>
</reference>
<dbReference type="PANTHER" id="PTHR33508:SF1">
    <property type="entry name" value="UPF0056 MEMBRANE PROTEIN YHCE"/>
    <property type="match status" value="1"/>
</dbReference>
<protein>
    <recommendedName>
        <fullName evidence="7">UPF0056 membrane protein</fullName>
    </recommendedName>
</protein>
<dbReference type="EMBL" id="LNIZ01000006">
    <property type="protein sequence ID" value="KTF03797.1"/>
    <property type="molecule type" value="Genomic_DNA"/>
</dbReference>
<organism evidence="8 10">
    <name type="scientific">Trueperella bernardiae</name>
    <dbReference type="NCBI Taxonomy" id="59561"/>
    <lineage>
        <taxon>Bacteria</taxon>
        <taxon>Bacillati</taxon>
        <taxon>Actinomycetota</taxon>
        <taxon>Actinomycetes</taxon>
        <taxon>Actinomycetales</taxon>
        <taxon>Actinomycetaceae</taxon>
        <taxon>Trueperella</taxon>
    </lineage>
</organism>
<comment type="subcellular location">
    <subcellularLocation>
        <location evidence="1 7">Cell membrane</location>
        <topology evidence="1 7">Multi-pass membrane protein</topology>
    </subcellularLocation>
</comment>
<proteinExistence type="inferred from homology"/>
<keyword evidence="4 7" id="KW-0812">Transmembrane</keyword>
<keyword evidence="10" id="KW-1185">Reference proteome</keyword>
<evidence type="ECO:0000256" key="6">
    <source>
        <dbReference type="ARBA" id="ARBA00023136"/>
    </source>
</evidence>
<comment type="similarity">
    <text evidence="2 7">Belongs to the UPF0056 (MarC) family.</text>
</comment>
<dbReference type="STRING" id="59561.AQZ59_01396"/>
<evidence type="ECO:0000256" key="1">
    <source>
        <dbReference type="ARBA" id="ARBA00004651"/>
    </source>
</evidence>
<dbReference type="OrthoDB" id="21094at2"/>
<evidence type="ECO:0000256" key="7">
    <source>
        <dbReference type="RuleBase" id="RU362048"/>
    </source>
</evidence>
<dbReference type="EMBL" id="JASPDQ010000019">
    <property type="protein sequence ID" value="MDK8602336.1"/>
    <property type="molecule type" value="Genomic_DNA"/>
</dbReference>
<evidence type="ECO:0000256" key="3">
    <source>
        <dbReference type="ARBA" id="ARBA00022475"/>
    </source>
</evidence>
<dbReference type="PATRIC" id="fig|59561.3.peg.1390"/>
<feature type="transmembrane region" description="Helical" evidence="7">
    <location>
        <begin position="106"/>
        <end position="130"/>
    </location>
</feature>
<evidence type="ECO:0000313" key="10">
    <source>
        <dbReference type="Proteomes" id="UP000054404"/>
    </source>
</evidence>
<gene>
    <name evidence="8" type="ORF">AQZ59_01396</name>
    <name evidence="9" type="ORF">QP858_07695</name>
</gene>
<dbReference type="InterPro" id="IPR002771">
    <property type="entry name" value="Multi_antbiot-R_MarC"/>
</dbReference>
<dbReference type="Proteomes" id="UP001225576">
    <property type="component" value="Unassembled WGS sequence"/>
</dbReference>
<reference evidence="8 10" key="1">
    <citation type="submission" date="2015-11" db="EMBL/GenBank/DDBJ databases">
        <title>Draft Genome Sequence of the Type Strain Trueperella bernardiae LCDC 89-0504T, Isolated from Blood Culture.</title>
        <authorList>
            <person name="Bernier A.-M."/>
            <person name="Bernard K."/>
        </authorList>
    </citation>
    <scope>NUCLEOTIDE SEQUENCE [LARGE SCALE GENOMIC DNA]</scope>
    <source>
        <strain evidence="8 10">LCDC 89-0504</strain>
    </source>
</reference>
<evidence type="ECO:0000313" key="9">
    <source>
        <dbReference type="EMBL" id="MDK8602336.1"/>
    </source>
</evidence>
<feature type="transmembrane region" description="Helical" evidence="7">
    <location>
        <begin position="142"/>
        <end position="168"/>
    </location>
</feature>
<comment type="caution">
    <text evidence="7">Lacks conserved residue(s) required for the propagation of feature annotation.</text>
</comment>
<keyword evidence="3" id="KW-1003">Cell membrane</keyword>
<evidence type="ECO:0000256" key="2">
    <source>
        <dbReference type="ARBA" id="ARBA00009784"/>
    </source>
</evidence>
<comment type="caution">
    <text evidence="8">The sequence shown here is derived from an EMBL/GenBank/DDBJ whole genome shotgun (WGS) entry which is preliminary data.</text>
</comment>
<dbReference type="Proteomes" id="UP000054404">
    <property type="component" value="Unassembled WGS sequence"/>
</dbReference>
<feature type="transmembrane region" description="Helical" evidence="7">
    <location>
        <begin position="180"/>
        <end position="201"/>
    </location>
</feature>
<dbReference type="AlphaFoldDB" id="A0A0W1KI97"/>
<accession>A0A0W1KI97</accession>
<dbReference type="RefSeq" id="WP_062613933.1">
    <property type="nucleotide sequence ID" value="NZ_CALTZF010000015.1"/>
</dbReference>
<dbReference type="PANTHER" id="PTHR33508">
    <property type="entry name" value="UPF0056 MEMBRANE PROTEIN YHCE"/>
    <property type="match status" value="1"/>
</dbReference>
<sequence length="206" mass="21359">MNFDGALFASAFATLLVIIDPPGNVPVFMALTRTLNKAGRKKVAFQANFIALALLLLFGFFGFFLFGYMGISPEALQISGGLLLLLVALQLLTGKEEDPGSAGGTIAVAMVPLGTPLLAGPGSIVAFMLLMRDSAGDPWAQATVIGAAVTVLLISWISMHFAGAIMRLLGEAGVMLLTRLSGMLLAAIATQLIIAGVLGVIRPLTS</sequence>
<keyword evidence="5 7" id="KW-1133">Transmembrane helix</keyword>
<feature type="transmembrane region" description="Helical" evidence="7">
    <location>
        <begin position="6"/>
        <end position="31"/>
    </location>
</feature>
<keyword evidence="6 7" id="KW-0472">Membrane</keyword>
<evidence type="ECO:0000313" key="8">
    <source>
        <dbReference type="EMBL" id="KTF03797.1"/>
    </source>
</evidence>
<dbReference type="NCBIfam" id="TIGR00427">
    <property type="entry name" value="NAAT family transporter"/>
    <property type="match status" value="1"/>
</dbReference>
<evidence type="ECO:0000256" key="5">
    <source>
        <dbReference type="ARBA" id="ARBA00022989"/>
    </source>
</evidence>
<feature type="transmembrane region" description="Helical" evidence="7">
    <location>
        <begin position="43"/>
        <end position="69"/>
    </location>
</feature>
<dbReference type="Pfam" id="PF01914">
    <property type="entry name" value="MarC"/>
    <property type="match status" value="1"/>
</dbReference>
<dbReference type="GO" id="GO:0005886">
    <property type="term" value="C:plasma membrane"/>
    <property type="evidence" value="ECO:0007669"/>
    <property type="project" value="UniProtKB-SubCell"/>
</dbReference>